<organism evidence="2 3">
    <name type="scientific">Eumeta variegata</name>
    <name type="common">Bagworm moth</name>
    <name type="synonym">Eumeta japonica</name>
    <dbReference type="NCBI Taxonomy" id="151549"/>
    <lineage>
        <taxon>Eukaryota</taxon>
        <taxon>Metazoa</taxon>
        <taxon>Ecdysozoa</taxon>
        <taxon>Arthropoda</taxon>
        <taxon>Hexapoda</taxon>
        <taxon>Insecta</taxon>
        <taxon>Pterygota</taxon>
        <taxon>Neoptera</taxon>
        <taxon>Endopterygota</taxon>
        <taxon>Lepidoptera</taxon>
        <taxon>Glossata</taxon>
        <taxon>Ditrysia</taxon>
        <taxon>Tineoidea</taxon>
        <taxon>Psychidae</taxon>
        <taxon>Oiketicinae</taxon>
        <taxon>Eumeta</taxon>
    </lineage>
</organism>
<protein>
    <submittedName>
        <fullName evidence="2">Uncharacterized protein</fullName>
    </submittedName>
</protein>
<reference evidence="2 3" key="1">
    <citation type="journal article" date="2019" name="Commun. Biol.">
        <title>The bagworm genome reveals a unique fibroin gene that provides high tensile strength.</title>
        <authorList>
            <person name="Kono N."/>
            <person name="Nakamura H."/>
            <person name="Ohtoshi R."/>
            <person name="Tomita M."/>
            <person name="Numata K."/>
            <person name="Arakawa K."/>
        </authorList>
    </citation>
    <scope>NUCLEOTIDE SEQUENCE [LARGE SCALE GENOMIC DNA]</scope>
</reference>
<accession>A0A4C1WP06</accession>
<sequence length="233" mass="25670">MPRCLFKKAPIGQSRADGIPTPKWPRFQTKESKPLACYIADISSSGVQKKNPKEEGKRRPPKRVKPVNVNSATTTAFYFRTTFPFKPITQVIPPLPPPSLSINTPTIGCPIPTREAGNSAATPLRVRVSMSGGDYLISGRTLLVCSLRYYKRIVSLSFVIRPRRDPQGPTRYRPCDAVGRGQCRAGKNKPAEISTLTYLLTRYLDRPIIPMSATGPHSGIAKRTVESGLYNSG</sequence>
<dbReference type="EMBL" id="BGZK01000608">
    <property type="protein sequence ID" value="GBP52723.1"/>
    <property type="molecule type" value="Genomic_DNA"/>
</dbReference>
<evidence type="ECO:0000313" key="3">
    <source>
        <dbReference type="Proteomes" id="UP000299102"/>
    </source>
</evidence>
<keyword evidence="3" id="KW-1185">Reference proteome</keyword>
<feature type="region of interest" description="Disordered" evidence="1">
    <location>
        <begin position="46"/>
        <end position="65"/>
    </location>
</feature>
<name>A0A4C1WP06_EUMVA</name>
<evidence type="ECO:0000313" key="2">
    <source>
        <dbReference type="EMBL" id="GBP52723.1"/>
    </source>
</evidence>
<evidence type="ECO:0000256" key="1">
    <source>
        <dbReference type="SAM" id="MobiDB-lite"/>
    </source>
</evidence>
<dbReference type="AlphaFoldDB" id="A0A4C1WP06"/>
<proteinExistence type="predicted"/>
<dbReference type="OrthoDB" id="296793at2759"/>
<dbReference type="Proteomes" id="UP000299102">
    <property type="component" value="Unassembled WGS sequence"/>
</dbReference>
<gene>
    <name evidence="2" type="ORF">EVAR_43924_1</name>
</gene>
<comment type="caution">
    <text evidence="2">The sequence shown here is derived from an EMBL/GenBank/DDBJ whole genome shotgun (WGS) entry which is preliminary data.</text>
</comment>